<evidence type="ECO:0000259" key="5">
    <source>
        <dbReference type="Pfam" id="PF00542"/>
    </source>
</evidence>
<comment type="similarity">
    <text evidence="1 4">Belongs to the bacterial ribosomal protein bL12 family.</text>
</comment>
<feature type="domain" description="Large ribosomal subunit protein bL12 oligomerization" evidence="6">
    <location>
        <begin position="12"/>
        <end position="53"/>
    </location>
</feature>
<dbReference type="NCBIfam" id="TIGR00855">
    <property type="entry name" value="L12"/>
    <property type="match status" value="1"/>
</dbReference>
<dbReference type="SUPFAM" id="SSF54736">
    <property type="entry name" value="ClpS-like"/>
    <property type="match status" value="1"/>
</dbReference>
<dbReference type="GO" id="GO:0003729">
    <property type="term" value="F:mRNA binding"/>
    <property type="evidence" value="ECO:0007669"/>
    <property type="project" value="TreeGrafter"/>
</dbReference>
<reference evidence="8" key="1">
    <citation type="submission" date="2017-09" db="EMBL/GenBank/DDBJ databases">
        <title>Depth-based differentiation of microbial function through sediment-hosted aquifers and enrichment of novel symbionts in the deep terrestrial subsurface.</title>
        <authorList>
            <person name="Probst A.J."/>
            <person name="Ladd B."/>
            <person name="Jarett J.K."/>
            <person name="Geller-Mcgrath D.E."/>
            <person name="Sieber C.M.K."/>
            <person name="Emerson J.B."/>
            <person name="Anantharaman K."/>
            <person name="Thomas B.C."/>
            <person name="Malmstrom R."/>
            <person name="Stieglmeier M."/>
            <person name="Klingl A."/>
            <person name="Woyke T."/>
            <person name="Ryan C.M."/>
            <person name="Banfield J.F."/>
        </authorList>
    </citation>
    <scope>NUCLEOTIDE SEQUENCE [LARGE SCALE GENOMIC DNA]</scope>
</reference>
<dbReference type="InterPro" id="IPR036235">
    <property type="entry name" value="Ribosomal_bL12_oligo_N_sf"/>
</dbReference>
<dbReference type="InterPro" id="IPR014719">
    <property type="entry name" value="Ribosomal_bL12_C/ClpS-like"/>
</dbReference>
<dbReference type="SUPFAM" id="SSF48300">
    <property type="entry name" value="Ribosomal protein L7/12, oligomerisation (N-terminal) domain"/>
    <property type="match status" value="1"/>
</dbReference>
<dbReference type="PANTHER" id="PTHR45987:SF4">
    <property type="entry name" value="LARGE RIBOSOMAL SUBUNIT PROTEIN BL12M"/>
    <property type="match status" value="1"/>
</dbReference>
<comment type="function">
    <text evidence="4">Forms part of the ribosomal stalk which helps the ribosome interact with GTP-bound translation factors. Is thus essential for accurate translation.</text>
</comment>
<dbReference type="GO" id="GO:0003735">
    <property type="term" value="F:structural constituent of ribosome"/>
    <property type="evidence" value="ECO:0007669"/>
    <property type="project" value="InterPro"/>
</dbReference>
<evidence type="ECO:0000256" key="3">
    <source>
        <dbReference type="ARBA" id="ARBA00023274"/>
    </source>
</evidence>
<evidence type="ECO:0000256" key="4">
    <source>
        <dbReference type="HAMAP-Rule" id="MF_00368"/>
    </source>
</evidence>
<dbReference type="EMBL" id="PFBC01000005">
    <property type="protein sequence ID" value="PIR88251.1"/>
    <property type="molecule type" value="Genomic_DNA"/>
</dbReference>
<comment type="subunit">
    <text evidence="4">Homodimer. Part of the ribosomal stalk of the 50S ribosomal subunit. Forms a multimeric L10(L12)X complex, where L10 forms an elongated spine to which 2 to 4 L12 dimers bind in a sequential fashion. Binds GTP-bound translation factors.</text>
</comment>
<dbReference type="GO" id="GO:0006412">
    <property type="term" value="P:translation"/>
    <property type="evidence" value="ECO:0007669"/>
    <property type="project" value="UniProtKB-UniRule"/>
</dbReference>
<evidence type="ECO:0000256" key="2">
    <source>
        <dbReference type="ARBA" id="ARBA00022980"/>
    </source>
</evidence>
<dbReference type="InterPro" id="IPR008932">
    <property type="entry name" value="Ribosomal_bL12_oligo"/>
</dbReference>
<evidence type="ECO:0000313" key="8">
    <source>
        <dbReference type="Proteomes" id="UP000230903"/>
    </source>
</evidence>
<keyword evidence="2 4" id="KW-0689">Ribosomal protein</keyword>
<keyword evidence="3 4" id="KW-0687">Ribonucleoprotein</keyword>
<dbReference type="GO" id="GO:0022625">
    <property type="term" value="C:cytosolic large ribosomal subunit"/>
    <property type="evidence" value="ECO:0007669"/>
    <property type="project" value="TreeGrafter"/>
</dbReference>
<evidence type="ECO:0000256" key="1">
    <source>
        <dbReference type="ARBA" id="ARBA00007197"/>
    </source>
</evidence>
<dbReference type="AlphaFoldDB" id="A0A2H0UPF4"/>
<evidence type="ECO:0000259" key="6">
    <source>
        <dbReference type="Pfam" id="PF16320"/>
    </source>
</evidence>
<dbReference type="Gene3D" id="1.20.5.710">
    <property type="entry name" value="Single helix bin"/>
    <property type="match status" value="1"/>
</dbReference>
<evidence type="ECO:0000313" key="7">
    <source>
        <dbReference type="EMBL" id="PIR88251.1"/>
    </source>
</evidence>
<dbReference type="Pfam" id="PF00542">
    <property type="entry name" value="Ribosomal_L12"/>
    <property type="match status" value="1"/>
</dbReference>
<name>A0A2H0UPF4_9BACT</name>
<dbReference type="InterPro" id="IPR013823">
    <property type="entry name" value="Ribosomal_bL12_C"/>
</dbReference>
<dbReference type="Gene3D" id="3.30.1390.10">
    <property type="match status" value="1"/>
</dbReference>
<dbReference type="FunFam" id="3.30.1390.10:FF:000001">
    <property type="entry name" value="50S ribosomal protein L7/L12"/>
    <property type="match status" value="1"/>
</dbReference>
<accession>A0A2H0UPF4</accession>
<feature type="domain" description="Large ribosomal subunit protein bL12 C-terminal" evidence="5">
    <location>
        <begin position="61"/>
        <end position="127"/>
    </location>
</feature>
<dbReference type="InterPro" id="IPR000206">
    <property type="entry name" value="Ribosomal_bL12"/>
</dbReference>
<sequence length="127" mass="13412">MTEENKVVDAKLTKIIEEVEKLTIAEMAELVHAMEDKFGISATVGAAGPAVAAEEEEKTSFNVVLATVGEQKIQVIKALKEILGVGLKEAKDIADGAPKSVKEGVAKPEAEDLKKQLEAAGATVELK</sequence>
<proteinExistence type="inferred from homology"/>
<dbReference type="Pfam" id="PF16320">
    <property type="entry name" value="Ribosomal_L12_N"/>
    <property type="match status" value="1"/>
</dbReference>
<organism evidence="7 8">
    <name type="scientific">Candidatus Harrisonbacteria bacterium CG10_big_fil_rev_8_21_14_0_10_45_28</name>
    <dbReference type="NCBI Taxonomy" id="1974586"/>
    <lineage>
        <taxon>Bacteria</taxon>
        <taxon>Candidatus Harrisoniibacteriota</taxon>
    </lineage>
</organism>
<dbReference type="Proteomes" id="UP000230903">
    <property type="component" value="Unassembled WGS sequence"/>
</dbReference>
<dbReference type="CDD" id="cd00387">
    <property type="entry name" value="Ribosomal_L7_L12"/>
    <property type="match status" value="1"/>
</dbReference>
<comment type="caution">
    <text evidence="7">The sequence shown here is derived from an EMBL/GenBank/DDBJ whole genome shotgun (WGS) entry which is preliminary data.</text>
</comment>
<gene>
    <name evidence="4" type="primary">rplL</name>
    <name evidence="7" type="ORF">COU10_00285</name>
</gene>
<dbReference type="PANTHER" id="PTHR45987">
    <property type="entry name" value="39S RIBOSOMAL PROTEIN L12"/>
    <property type="match status" value="1"/>
</dbReference>
<protein>
    <recommendedName>
        <fullName evidence="4">Large ribosomal subunit protein bL12</fullName>
    </recommendedName>
</protein>
<dbReference type="HAMAP" id="MF_00368">
    <property type="entry name" value="Ribosomal_bL12"/>
    <property type="match status" value="1"/>
</dbReference>